<dbReference type="RefSeq" id="WP_184993520.1">
    <property type="nucleotide sequence ID" value="NZ_BOMK01000012.1"/>
</dbReference>
<dbReference type="InterPro" id="IPR011008">
    <property type="entry name" value="Dimeric_a/b-barrel"/>
</dbReference>
<dbReference type="SUPFAM" id="SSF54909">
    <property type="entry name" value="Dimeric alpha+beta barrel"/>
    <property type="match status" value="1"/>
</dbReference>
<dbReference type="Proteomes" id="UP000578112">
    <property type="component" value="Unassembled WGS sequence"/>
</dbReference>
<proteinExistence type="predicted"/>
<keyword evidence="2" id="KW-1185">Reference proteome</keyword>
<gene>
    <name evidence="1" type="ORF">BJ971_002988</name>
</gene>
<evidence type="ECO:0000313" key="2">
    <source>
        <dbReference type="Proteomes" id="UP000578112"/>
    </source>
</evidence>
<keyword evidence="1" id="KW-0560">Oxidoreductase</keyword>
<dbReference type="GO" id="GO:0004497">
    <property type="term" value="F:monooxygenase activity"/>
    <property type="evidence" value="ECO:0007669"/>
    <property type="project" value="UniProtKB-KW"/>
</dbReference>
<comment type="caution">
    <text evidence="1">The sequence shown here is derived from an EMBL/GenBank/DDBJ whole genome shotgun (WGS) entry which is preliminary data.</text>
</comment>
<organism evidence="1 2">
    <name type="scientific">Actinoplanes digitatis</name>
    <dbReference type="NCBI Taxonomy" id="1868"/>
    <lineage>
        <taxon>Bacteria</taxon>
        <taxon>Bacillati</taxon>
        <taxon>Actinomycetota</taxon>
        <taxon>Actinomycetes</taxon>
        <taxon>Micromonosporales</taxon>
        <taxon>Micromonosporaceae</taxon>
        <taxon>Actinoplanes</taxon>
    </lineage>
</organism>
<name>A0A7W7HX88_9ACTN</name>
<evidence type="ECO:0000313" key="1">
    <source>
        <dbReference type="EMBL" id="MBB4762432.1"/>
    </source>
</evidence>
<accession>A0A7W7HX88</accession>
<keyword evidence="1" id="KW-0503">Monooxygenase</keyword>
<dbReference type="AlphaFoldDB" id="A0A7W7HX88"/>
<dbReference type="EMBL" id="JACHNH010000001">
    <property type="protein sequence ID" value="MBB4762432.1"/>
    <property type="molecule type" value="Genomic_DNA"/>
</dbReference>
<sequence>MIARMWRGWVATEGAGEYVDYINRTGMAEYRRTPGNVDAQMWTRDLGDGRTEVVTLSWWESAEAIRGFAGDDISRAVFYPEDERFLIGREETVTHYTVT</sequence>
<reference evidence="1 2" key="1">
    <citation type="submission" date="2020-08" db="EMBL/GenBank/DDBJ databases">
        <title>Sequencing the genomes of 1000 actinobacteria strains.</title>
        <authorList>
            <person name="Klenk H.-P."/>
        </authorList>
    </citation>
    <scope>NUCLEOTIDE SEQUENCE [LARGE SCALE GENOMIC DNA]</scope>
    <source>
        <strain evidence="1 2">DSM 43149</strain>
    </source>
</reference>
<protein>
    <submittedName>
        <fullName evidence="1">Heme-degrading monooxygenase HmoA</fullName>
    </submittedName>
</protein>